<evidence type="ECO:0000313" key="3">
    <source>
        <dbReference type="Proteomes" id="UP001172778"/>
    </source>
</evidence>
<reference evidence="2" key="1">
    <citation type="submission" date="2023-03" db="EMBL/GenBank/DDBJ databases">
        <title>Chitinimonas shenzhenensis gen. nov., sp. nov., a novel member of family Burkholderiaceae isolated from activated sludge collected in Shen Zhen, China.</title>
        <authorList>
            <person name="Wang X."/>
        </authorList>
    </citation>
    <scope>NUCLEOTIDE SEQUENCE</scope>
    <source>
        <strain evidence="2">DQS-5</strain>
    </source>
</reference>
<feature type="region of interest" description="Disordered" evidence="1">
    <location>
        <begin position="45"/>
        <end position="71"/>
    </location>
</feature>
<accession>A0ABT7DVT3</accession>
<evidence type="ECO:0000256" key="1">
    <source>
        <dbReference type="SAM" id="MobiDB-lite"/>
    </source>
</evidence>
<keyword evidence="3" id="KW-1185">Reference proteome</keyword>
<dbReference type="EMBL" id="JARRAF010000008">
    <property type="protein sequence ID" value="MDK2124158.1"/>
    <property type="molecule type" value="Genomic_DNA"/>
</dbReference>
<evidence type="ECO:0008006" key="4">
    <source>
        <dbReference type="Google" id="ProtNLM"/>
    </source>
</evidence>
<dbReference type="Proteomes" id="UP001172778">
    <property type="component" value="Unassembled WGS sequence"/>
</dbReference>
<gene>
    <name evidence="2" type="ORF">PZA18_08870</name>
</gene>
<name>A0ABT7DVT3_9NEIS</name>
<proteinExistence type="predicted"/>
<dbReference type="RefSeq" id="WP_284100468.1">
    <property type="nucleotide sequence ID" value="NZ_JARRAF010000008.1"/>
</dbReference>
<sequence length="71" mass="8095">MSQSQDMINRYLAAEQAVLEGKTVSWGDRALTLENLSEIRAGRREWERRQQAEQRQQSGQGSLGFSVARLD</sequence>
<organism evidence="2 3">
    <name type="scientific">Parachitinimonas caeni</name>
    <dbReference type="NCBI Taxonomy" id="3031301"/>
    <lineage>
        <taxon>Bacteria</taxon>
        <taxon>Pseudomonadati</taxon>
        <taxon>Pseudomonadota</taxon>
        <taxon>Betaproteobacteria</taxon>
        <taxon>Neisseriales</taxon>
        <taxon>Chitinibacteraceae</taxon>
        <taxon>Parachitinimonas</taxon>
    </lineage>
</organism>
<comment type="caution">
    <text evidence="2">The sequence shown here is derived from an EMBL/GenBank/DDBJ whole genome shotgun (WGS) entry which is preliminary data.</text>
</comment>
<evidence type="ECO:0000313" key="2">
    <source>
        <dbReference type="EMBL" id="MDK2124158.1"/>
    </source>
</evidence>
<protein>
    <recommendedName>
        <fullName evidence="4">Primosomal replication protein PriB/PriC domain protein</fullName>
    </recommendedName>
</protein>